<feature type="region of interest" description="Disordered" evidence="1">
    <location>
        <begin position="35"/>
        <end position="83"/>
    </location>
</feature>
<dbReference type="eggNOG" id="ENOG502RE7V">
    <property type="taxonomic scope" value="Eukaryota"/>
</dbReference>
<organism evidence="3 4">
    <name type="scientific">Sporisorium reilianum (strain SRZ2)</name>
    <name type="common">Maize head smut fungus</name>
    <dbReference type="NCBI Taxonomy" id="999809"/>
    <lineage>
        <taxon>Eukaryota</taxon>
        <taxon>Fungi</taxon>
        <taxon>Dikarya</taxon>
        <taxon>Basidiomycota</taxon>
        <taxon>Ustilaginomycotina</taxon>
        <taxon>Ustilaginomycetes</taxon>
        <taxon>Ustilaginales</taxon>
        <taxon>Ustilaginaceae</taxon>
        <taxon>Sporisorium</taxon>
    </lineage>
</organism>
<evidence type="ECO:0000256" key="2">
    <source>
        <dbReference type="SAM" id="SignalP"/>
    </source>
</evidence>
<evidence type="ECO:0000313" key="4">
    <source>
        <dbReference type="Proteomes" id="UP000008867"/>
    </source>
</evidence>
<evidence type="ECO:0000256" key="1">
    <source>
        <dbReference type="SAM" id="MobiDB-lite"/>
    </source>
</evidence>
<sequence>MLTRGQVASVLLHAAIVLALVSSVLGTYRPSLPSVHEDHPSMARLPPPPQQRASTSTGPQGTQFTGPVDTDLNPPRRIGTRFNRGQTVPVTGLVRGQQGKLVTFRLNTHPHLLPEPFKALESGSQAGSYDTSAIKGSAGAPPSSNEELHHLLREHPRWFGTTEFQAEARPDRSKLGEKYNAVQLRGQGLDARTLSNLQGRKLPFFVQGANGKVWFFDHRSDMAYTYTDNLEAYDETFIREFFPRKSQDAAESSQATAHRIGILRQSQDAAELSQAPVQQARRVAAGELEKLPMQTAAREATAGTGVSLACKLSNGLRTMFSGAIRP</sequence>
<protein>
    <submittedName>
        <fullName evidence="3">Conserved hypothetical Ustilaginaceae-specific protein</fullName>
    </submittedName>
</protein>
<dbReference type="VEuPathDB" id="FungiDB:sr20008"/>
<accession>E6ZM99</accession>
<dbReference type="EMBL" id="FQ311431">
    <property type="protein sequence ID" value="CBQ68356.1"/>
    <property type="molecule type" value="Genomic_DNA"/>
</dbReference>
<gene>
    <name evidence="3" type="ORF">sr20008</name>
</gene>
<proteinExistence type="predicted"/>
<feature type="chain" id="PRO_5003216447" evidence="2">
    <location>
        <begin position="27"/>
        <end position="326"/>
    </location>
</feature>
<feature type="compositionally biased region" description="Polar residues" evidence="1">
    <location>
        <begin position="122"/>
        <end position="131"/>
    </location>
</feature>
<reference evidence="3 4" key="1">
    <citation type="journal article" date="2010" name="Science">
        <title>Pathogenicity determinants in smut fungi revealed by genome comparison.</title>
        <authorList>
            <person name="Schirawski J."/>
            <person name="Mannhaupt G."/>
            <person name="Muench K."/>
            <person name="Brefort T."/>
            <person name="Schipper K."/>
            <person name="Doehlemann G."/>
            <person name="Di Stasio M."/>
            <person name="Roessel N."/>
            <person name="Mendoza-Mendoza A."/>
            <person name="Pester D."/>
            <person name="Mueller O."/>
            <person name="Winterberg B."/>
            <person name="Meyer E."/>
            <person name="Ghareeb H."/>
            <person name="Wollenberg T."/>
            <person name="Muensterkoetter M."/>
            <person name="Wong P."/>
            <person name="Walter M."/>
            <person name="Stukenbrock E."/>
            <person name="Gueldener U."/>
            <person name="Kahmann R."/>
        </authorList>
    </citation>
    <scope>NUCLEOTIDE SEQUENCE [LARGE SCALE GENOMIC DNA]</scope>
    <source>
        <strain evidence="4">SRZ2</strain>
    </source>
</reference>
<feature type="region of interest" description="Disordered" evidence="1">
    <location>
        <begin position="122"/>
        <end position="145"/>
    </location>
</feature>
<dbReference type="AlphaFoldDB" id="E6ZM99"/>
<dbReference type="Proteomes" id="UP000008867">
    <property type="component" value="Chromosome 10"/>
</dbReference>
<keyword evidence="4" id="KW-1185">Reference proteome</keyword>
<dbReference type="OrthoDB" id="2556307at2759"/>
<dbReference type="HOGENOM" id="CLU_853037_0_0_1"/>
<name>E6ZM99_SPORE</name>
<evidence type="ECO:0000313" key="3">
    <source>
        <dbReference type="EMBL" id="CBQ68356.1"/>
    </source>
</evidence>
<feature type="signal peptide" evidence="2">
    <location>
        <begin position="1"/>
        <end position="26"/>
    </location>
</feature>
<keyword evidence="2" id="KW-0732">Signal</keyword>
<feature type="compositionally biased region" description="Polar residues" evidence="1">
    <location>
        <begin position="51"/>
        <end position="65"/>
    </location>
</feature>